<reference evidence="3" key="1">
    <citation type="submission" date="2018-08" db="EMBL/GenBank/DDBJ databases">
        <title>Thalassotalea euphylliae genome.</title>
        <authorList>
            <person name="Summers S."/>
            <person name="Rice S.A."/>
            <person name="Freckelton M.L."/>
            <person name="Nedved B.T."/>
            <person name="Hadfield M.G."/>
        </authorList>
    </citation>
    <scope>NUCLEOTIDE SEQUENCE [LARGE SCALE GENOMIC DNA]</scope>
    <source>
        <strain evidence="3">H3</strain>
    </source>
</reference>
<feature type="transmembrane region" description="Helical" evidence="1">
    <location>
        <begin position="43"/>
        <end position="62"/>
    </location>
</feature>
<dbReference type="EMBL" id="QUOT01000001">
    <property type="protein sequence ID" value="REL31702.1"/>
    <property type="molecule type" value="Genomic_DNA"/>
</dbReference>
<keyword evidence="1" id="KW-0812">Transmembrane</keyword>
<evidence type="ECO:0000313" key="2">
    <source>
        <dbReference type="EMBL" id="REL31702.1"/>
    </source>
</evidence>
<name>A0A3E0U705_9GAMM</name>
<dbReference type="RefSeq" id="WP_116016744.1">
    <property type="nucleotide sequence ID" value="NZ_QUOT01000001.1"/>
</dbReference>
<keyword evidence="1" id="KW-0472">Membrane</keyword>
<sequence>MTRFSDQLEWRIESAENMLENSKAPLLAEDIWRIHQLKQLSQTVGLAVLAAFIALSLWWYHWGQTPMAMPDYITQSHQYEQQLAQYADVELSERHSAIMANWHHELSVIDQTLERGKGNLYNVELWQRRTSLLKLMVEFYTRPHDLYEI</sequence>
<evidence type="ECO:0000256" key="1">
    <source>
        <dbReference type="SAM" id="Phobius"/>
    </source>
</evidence>
<organism evidence="2 3">
    <name type="scientific">Thalassotalea euphylliae</name>
    <dbReference type="NCBI Taxonomy" id="1655234"/>
    <lineage>
        <taxon>Bacteria</taxon>
        <taxon>Pseudomonadati</taxon>
        <taxon>Pseudomonadota</taxon>
        <taxon>Gammaproteobacteria</taxon>
        <taxon>Alteromonadales</taxon>
        <taxon>Colwelliaceae</taxon>
        <taxon>Thalassotalea</taxon>
    </lineage>
</organism>
<protein>
    <submittedName>
        <fullName evidence="2">Uncharacterized protein</fullName>
    </submittedName>
</protein>
<gene>
    <name evidence="2" type="ORF">DXX94_13810</name>
</gene>
<dbReference type="AlphaFoldDB" id="A0A3E0U705"/>
<proteinExistence type="predicted"/>
<keyword evidence="1" id="KW-1133">Transmembrane helix</keyword>
<accession>A0A3E0U705</accession>
<dbReference type="Proteomes" id="UP000256899">
    <property type="component" value="Unassembled WGS sequence"/>
</dbReference>
<comment type="caution">
    <text evidence="2">The sequence shown here is derived from an EMBL/GenBank/DDBJ whole genome shotgun (WGS) entry which is preliminary data.</text>
</comment>
<evidence type="ECO:0000313" key="3">
    <source>
        <dbReference type="Proteomes" id="UP000256899"/>
    </source>
</evidence>
<keyword evidence="3" id="KW-1185">Reference proteome</keyword>